<name>A0ABV0XKN7_9TELE</name>
<sequence length="99" mass="11782">MTDSHRFLQQTYLQDSVDCGRKLTTLTTMAHHNVELSTNTDPLQTLVYPRYFDLFTFCRKEVSGGLIFVFLKDRCQYLFVPVLTNLKLPKMYIWINRRK</sequence>
<dbReference type="EMBL" id="JAHRIP010005755">
    <property type="protein sequence ID" value="MEQ2282036.1"/>
    <property type="molecule type" value="Genomic_DNA"/>
</dbReference>
<proteinExistence type="predicted"/>
<comment type="caution">
    <text evidence="1">The sequence shown here is derived from an EMBL/GenBank/DDBJ whole genome shotgun (WGS) entry which is preliminary data.</text>
</comment>
<dbReference type="Proteomes" id="UP001469553">
    <property type="component" value="Unassembled WGS sequence"/>
</dbReference>
<evidence type="ECO:0000313" key="1">
    <source>
        <dbReference type="EMBL" id="MEQ2282036.1"/>
    </source>
</evidence>
<organism evidence="1 2">
    <name type="scientific">Ameca splendens</name>
    <dbReference type="NCBI Taxonomy" id="208324"/>
    <lineage>
        <taxon>Eukaryota</taxon>
        <taxon>Metazoa</taxon>
        <taxon>Chordata</taxon>
        <taxon>Craniata</taxon>
        <taxon>Vertebrata</taxon>
        <taxon>Euteleostomi</taxon>
        <taxon>Actinopterygii</taxon>
        <taxon>Neopterygii</taxon>
        <taxon>Teleostei</taxon>
        <taxon>Neoteleostei</taxon>
        <taxon>Acanthomorphata</taxon>
        <taxon>Ovalentaria</taxon>
        <taxon>Atherinomorphae</taxon>
        <taxon>Cyprinodontiformes</taxon>
        <taxon>Goodeidae</taxon>
        <taxon>Ameca</taxon>
    </lineage>
</organism>
<gene>
    <name evidence="1" type="ORF">AMECASPLE_036401</name>
</gene>
<keyword evidence="2" id="KW-1185">Reference proteome</keyword>
<accession>A0ABV0XKN7</accession>
<reference evidence="1 2" key="1">
    <citation type="submission" date="2021-06" db="EMBL/GenBank/DDBJ databases">
        <authorList>
            <person name="Palmer J.M."/>
        </authorList>
    </citation>
    <scope>NUCLEOTIDE SEQUENCE [LARGE SCALE GENOMIC DNA]</scope>
    <source>
        <strain evidence="1 2">AS_MEX2019</strain>
        <tissue evidence="1">Muscle</tissue>
    </source>
</reference>
<protein>
    <submittedName>
        <fullName evidence="1">Uncharacterized protein</fullName>
    </submittedName>
</protein>
<evidence type="ECO:0000313" key="2">
    <source>
        <dbReference type="Proteomes" id="UP001469553"/>
    </source>
</evidence>